<accession>A0A0G9MM88</accession>
<dbReference type="PATRIC" id="fig|502682.8.peg.1927"/>
<dbReference type="EMBL" id="LBHC01000002">
    <property type="protein sequence ID" value="KLE31724.1"/>
    <property type="molecule type" value="Genomic_DNA"/>
</dbReference>
<dbReference type="Proteomes" id="UP000053070">
    <property type="component" value="Unassembled WGS sequence"/>
</dbReference>
<name>A0A0G9MM88_9SPHN</name>
<evidence type="ECO:0000313" key="2">
    <source>
        <dbReference type="Proteomes" id="UP000053070"/>
    </source>
</evidence>
<dbReference type="AlphaFoldDB" id="A0A0G9MM88"/>
<protein>
    <submittedName>
        <fullName evidence="1">Uncharacterized protein</fullName>
    </submittedName>
</protein>
<organism evidence="1 2">
    <name type="scientific">Aurantiacibacter gangjinensis</name>
    <dbReference type="NCBI Taxonomy" id="502682"/>
    <lineage>
        <taxon>Bacteria</taxon>
        <taxon>Pseudomonadati</taxon>
        <taxon>Pseudomonadota</taxon>
        <taxon>Alphaproteobacteria</taxon>
        <taxon>Sphingomonadales</taxon>
        <taxon>Erythrobacteraceae</taxon>
        <taxon>Aurantiacibacter</taxon>
    </lineage>
</organism>
<evidence type="ECO:0000313" key="1">
    <source>
        <dbReference type="EMBL" id="KLE31724.1"/>
    </source>
</evidence>
<reference evidence="1 2" key="1">
    <citation type="submission" date="2015-04" db="EMBL/GenBank/DDBJ databases">
        <title>The draft genome sequence of Erythrobacr gangjinensis K7-2.</title>
        <authorList>
            <person name="Zhuang L."/>
            <person name="Liu Y."/>
            <person name="Shao Z."/>
        </authorList>
    </citation>
    <scope>NUCLEOTIDE SEQUENCE [LARGE SCALE GENOMIC DNA]</scope>
    <source>
        <strain evidence="1 2">K7-2</strain>
    </source>
</reference>
<dbReference type="KEGG" id="egn:BMF35_a0891"/>
<dbReference type="RefSeq" id="WP_047007075.1">
    <property type="nucleotide sequence ID" value="NZ_CP018097.1"/>
</dbReference>
<sequence>MTQEHTHKDRAEATTPYPRAVNGLLQFLLAAFVAVIAGVVAISFNVVAFHGGFGPNDIPEGLLMIATFVAIFTLAGMVAIGLPVTVVLKLIDHEHAWLYALLGALAGFLATAVAIGPANLTRWDDFTLPAIGALCGLTAGAVWGRWRERGAKVAPAAKPANPVHDLLF</sequence>
<comment type="caution">
    <text evidence="1">The sequence shown here is derived from an EMBL/GenBank/DDBJ whole genome shotgun (WGS) entry which is preliminary data.</text>
</comment>
<proteinExistence type="predicted"/>
<gene>
    <name evidence="1" type="ORF">AAW01_09445</name>
</gene>
<dbReference type="STRING" id="502682.BMF35_a0891"/>
<keyword evidence="2" id="KW-1185">Reference proteome</keyword>